<feature type="transmembrane region" description="Helical" evidence="1">
    <location>
        <begin position="118"/>
        <end position="136"/>
    </location>
</feature>
<dbReference type="EMBL" id="CAJOBC010007408">
    <property type="protein sequence ID" value="CAF3931288.1"/>
    <property type="molecule type" value="Genomic_DNA"/>
</dbReference>
<accession>A0A814TYI2</accession>
<keyword evidence="1" id="KW-0472">Membrane</keyword>
<dbReference type="OrthoDB" id="5915502at2759"/>
<dbReference type="PANTHER" id="PTHR38640">
    <property type="entry name" value="GEO09659P1"/>
    <property type="match status" value="1"/>
</dbReference>
<organism evidence="3 6">
    <name type="scientific">Didymodactylos carnosus</name>
    <dbReference type="NCBI Taxonomy" id="1234261"/>
    <lineage>
        <taxon>Eukaryota</taxon>
        <taxon>Metazoa</taxon>
        <taxon>Spiralia</taxon>
        <taxon>Gnathifera</taxon>
        <taxon>Rotifera</taxon>
        <taxon>Eurotatoria</taxon>
        <taxon>Bdelloidea</taxon>
        <taxon>Philodinida</taxon>
        <taxon>Philodinidae</taxon>
        <taxon>Didymodactylos</taxon>
    </lineage>
</organism>
<protein>
    <submittedName>
        <fullName evidence="3">Uncharacterized protein</fullName>
    </submittedName>
</protein>
<comment type="caution">
    <text evidence="3">The sequence shown here is derived from an EMBL/GenBank/DDBJ whole genome shotgun (WGS) entry which is preliminary data.</text>
</comment>
<dbReference type="Proteomes" id="UP000677228">
    <property type="component" value="Unassembled WGS sequence"/>
</dbReference>
<dbReference type="EMBL" id="CAJNOK010000760">
    <property type="protein sequence ID" value="CAF0773796.1"/>
    <property type="molecule type" value="Genomic_DNA"/>
</dbReference>
<dbReference type="Proteomes" id="UP000682733">
    <property type="component" value="Unassembled WGS sequence"/>
</dbReference>
<dbReference type="EMBL" id="CAJOBA010000760">
    <property type="protein sequence ID" value="CAF3554846.1"/>
    <property type="molecule type" value="Genomic_DNA"/>
</dbReference>
<keyword evidence="6" id="KW-1185">Reference proteome</keyword>
<evidence type="ECO:0000313" key="6">
    <source>
        <dbReference type="Proteomes" id="UP000663829"/>
    </source>
</evidence>
<dbReference type="EMBL" id="CAJNOQ010007409">
    <property type="protein sequence ID" value="CAF1167677.1"/>
    <property type="molecule type" value="Genomic_DNA"/>
</dbReference>
<evidence type="ECO:0000313" key="3">
    <source>
        <dbReference type="EMBL" id="CAF1167677.1"/>
    </source>
</evidence>
<reference evidence="3" key="1">
    <citation type="submission" date="2021-02" db="EMBL/GenBank/DDBJ databases">
        <authorList>
            <person name="Nowell W R."/>
        </authorList>
    </citation>
    <scope>NUCLEOTIDE SEQUENCE</scope>
</reference>
<evidence type="ECO:0000313" key="5">
    <source>
        <dbReference type="EMBL" id="CAF3931288.1"/>
    </source>
</evidence>
<name>A0A814TYI2_9BILA</name>
<evidence type="ECO:0000313" key="2">
    <source>
        <dbReference type="EMBL" id="CAF0773796.1"/>
    </source>
</evidence>
<dbReference type="PANTHER" id="PTHR38640:SF1">
    <property type="entry name" value="GEO09659P1"/>
    <property type="match status" value="1"/>
</dbReference>
<feature type="transmembrane region" description="Helical" evidence="1">
    <location>
        <begin position="52"/>
        <end position="70"/>
    </location>
</feature>
<dbReference type="AlphaFoldDB" id="A0A814TYI2"/>
<sequence length="154" mass="17355">MSEGTSHRYADIRKKILYRYIPLFSTTNLLGFSTHVLAPATFSKIIGKNDVAIANTLWFGSHLGVGLYLFGSKHLATAPSPFDRVLYSVFGSVIFNFGSVLLMSIIRSIYPNEEKLRLLVGFSAASTFLIIGYRWINYIDDIFATIRFRSNTRS</sequence>
<dbReference type="Proteomes" id="UP000663829">
    <property type="component" value="Unassembled WGS sequence"/>
</dbReference>
<gene>
    <name evidence="3" type="ORF">GPM918_LOCUS22012</name>
    <name evidence="2" type="ORF">OVA965_LOCUS3230</name>
    <name evidence="5" type="ORF">SRO942_LOCUS22008</name>
    <name evidence="4" type="ORF">TMI583_LOCUS3229</name>
</gene>
<keyword evidence="1" id="KW-0812">Transmembrane</keyword>
<dbReference type="Proteomes" id="UP000681722">
    <property type="component" value="Unassembled WGS sequence"/>
</dbReference>
<feature type="transmembrane region" description="Helical" evidence="1">
    <location>
        <begin position="20"/>
        <end position="40"/>
    </location>
</feature>
<keyword evidence="1" id="KW-1133">Transmembrane helix</keyword>
<feature type="transmembrane region" description="Helical" evidence="1">
    <location>
        <begin position="85"/>
        <end position="106"/>
    </location>
</feature>
<proteinExistence type="predicted"/>
<evidence type="ECO:0000313" key="4">
    <source>
        <dbReference type="EMBL" id="CAF3554846.1"/>
    </source>
</evidence>
<evidence type="ECO:0000256" key="1">
    <source>
        <dbReference type="SAM" id="Phobius"/>
    </source>
</evidence>